<feature type="transmembrane region" description="Helical" evidence="6">
    <location>
        <begin position="54"/>
        <end position="76"/>
    </location>
</feature>
<organism evidence="8 9">
    <name type="scientific">Oopsacas minuta</name>
    <dbReference type="NCBI Taxonomy" id="111878"/>
    <lineage>
        <taxon>Eukaryota</taxon>
        <taxon>Metazoa</taxon>
        <taxon>Porifera</taxon>
        <taxon>Hexactinellida</taxon>
        <taxon>Hexasterophora</taxon>
        <taxon>Lyssacinosida</taxon>
        <taxon>Leucopsacidae</taxon>
        <taxon>Oopsacas</taxon>
    </lineage>
</organism>
<keyword evidence="9" id="KW-1185">Reference proteome</keyword>
<comment type="subcellular location">
    <subcellularLocation>
        <location evidence="1">Endomembrane system</location>
        <topology evidence="1">Multi-pass membrane protein</topology>
    </subcellularLocation>
</comment>
<dbReference type="Gene3D" id="1.20.1250.20">
    <property type="entry name" value="MFS general substrate transporter like domains"/>
    <property type="match status" value="1"/>
</dbReference>
<dbReference type="Proteomes" id="UP001165289">
    <property type="component" value="Unassembled WGS sequence"/>
</dbReference>
<feature type="transmembrane region" description="Helical" evidence="6">
    <location>
        <begin position="88"/>
        <end position="107"/>
    </location>
</feature>
<evidence type="ECO:0000256" key="6">
    <source>
        <dbReference type="SAM" id="Phobius"/>
    </source>
</evidence>
<dbReference type="SUPFAM" id="SSF103473">
    <property type="entry name" value="MFS general substrate transporter"/>
    <property type="match status" value="1"/>
</dbReference>
<dbReference type="InterPro" id="IPR036259">
    <property type="entry name" value="MFS_trans_sf"/>
</dbReference>
<feature type="transmembrane region" description="Helical" evidence="6">
    <location>
        <begin position="301"/>
        <end position="321"/>
    </location>
</feature>
<dbReference type="AlphaFoldDB" id="A0AAV7K8E3"/>
<accession>A0AAV7K8E3</accession>
<evidence type="ECO:0000313" key="8">
    <source>
        <dbReference type="EMBL" id="KAI6656980.1"/>
    </source>
</evidence>
<dbReference type="PANTHER" id="PTHR23510:SF3">
    <property type="entry name" value="MAJOR FACILITATOR SUPERFAMILY DOMAIN-CONTAINING PROTEIN 8"/>
    <property type="match status" value="1"/>
</dbReference>
<keyword evidence="3 6" id="KW-0812">Transmembrane</keyword>
<dbReference type="InterPro" id="IPR051068">
    <property type="entry name" value="MFS_Domain-Containing_Protein"/>
</dbReference>
<reference evidence="8 9" key="1">
    <citation type="journal article" date="2023" name="BMC Biol.">
        <title>The compact genome of the sponge Oopsacas minuta (Hexactinellida) is lacking key metazoan core genes.</title>
        <authorList>
            <person name="Santini S."/>
            <person name="Schenkelaars Q."/>
            <person name="Jourda C."/>
            <person name="Duchesne M."/>
            <person name="Belahbib H."/>
            <person name="Rocher C."/>
            <person name="Selva M."/>
            <person name="Riesgo A."/>
            <person name="Vervoort M."/>
            <person name="Leys S.P."/>
            <person name="Kodjabachian L."/>
            <person name="Le Bivic A."/>
            <person name="Borchiellini C."/>
            <person name="Claverie J.M."/>
            <person name="Renard E."/>
        </authorList>
    </citation>
    <scope>NUCLEOTIDE SEQUENCE [LARGE SCALE GENOMIC DNA]</scope>
    <source>
        <strain evidence="8">SPO-2</strain>
    </source>
</reference>
<dbReference type="GO" id="GO:0022857">
    <property type="term" value="F:transmembrane transporter activity"/>
    <property type="evidence" value="ECO:0007669"/>
    <property type="project" value="InterPro"/>
</dbReference>
<evidence type="ECO:0000313" key="9">
    <source>
        <dbReference type="Proteomes" id="UP001165289"/>
    </source>
</evidence>
<keyword evidence="5 6" id="KW-0472">Membrane</keyword>
<evidence type="ECO:0000256" key="5">
    <source>
        <dbReference type="ARBA" id="ARBA00023136"/>
    </source>
</evidence>
<dbReference type="PANTHER" id="PTHR23510">
    <property type="entry name" value="INNER MEMBRANE TRANSPORT PROTEIN YAJR"/>
    <property type="match status" value="1"/>
</dbReference>
<feature type="transmembrane region" description="Helical" evidence="6">
    <location>
        <begin position="148"/>
        <end position="169"/>
    </location>
</feature>
<feature type="domain" description="Major facilitator superfamily (MFS) profile" evidence="7">
    <location>
        <begin position="17"/>
        <end position="481"/>
    </location>
</feature>
<evidence type="ECO:0000256" key="1">
    <source>
        <dbReference type="ARBA" id="ARBA00004127"/>
    </source>
</evidence>
<evidence type="ECO:0000256" key="3">
    <source>
        <dbReference type="ARBA" id="ARBA00022692"/>
    </source>
</evidence>
<dbReference type="InterPro" id="IPR020846">
    <property type="entry name" value="MFS_dom"/>
</dbReference>
<keyword evidence="4 6" id="KW-1133">Transmembrane helix</keyword>
<protein>
    <submittedName>
        <fullName evidence="8">Major facilitator superfamily domain-containing protein 8-like</fullName>
    </submittedName>
</protein>
<gene>
    <name evidence="8" type="ORF">LOD99_16281</name>
</gene>
<feature type="transmembrane region" description="Helical" evidence="6">
    <location>
        <begin position="113"/>
        <end position="136"/>
    </location>
</feature>
<dbReference type="Pfam" id="PF07690">
    <property type="entry name" value="MFS_1"/>
    <property type="match status" value="1"/>
</dbReference>
<feature type="transmembrane region" description="Helical" evidence="6">
    <location>
        <begin position="393"/>
        <end position="414"/>
    </location>
</feature>
<proteinExistence type="predicted"/>
<evidence type="ECO:0000256" key="4">
    <source>
        <dbReference type="ARBA" id="ARBA00022989"/>
    </source>
</evidence>
<dbReference type="PROSITE" id="PS50850">
    <property type="entry name" value="MFS"/>
    <property type="match status" value="1"/>
</dbReference>
<sequence>MSLEEIFRSFRTRRWWSIRQLYLVLFIIQINNASKVTYLYPYLKVLNPEVSDVFYSWVIGVFPIGIVLSSPIFGFWYNRVSTRQPICFNLMLLTLCNLLYSCCNLFPPNLAIWMILISRFLMGISASSKAVINSYITSATTLQERSVILSNLFQTIPISFVLGPIIGLLCQPLGYPGYIIPYINVSFNLYTAPSFIIALLAFINFVLMFWFKEFIVNPLTSRKKCNNCYAKSQEFDPLLSSETSIEEIHTNNKLPNAPYDKLPLFSLGISTFVSHLLVAITDALISPYSMDEFAWTKEQAISYNNIILIISGVASYVGIIFMKRMLKCMSERMVYLIAFLVLSLSFFIYIPWPGSIPEPIHQMGYNHSLEIVGCDYFRQSWCLTVPKLNVVQFFLAPVIFFLAFPIIYAITIILASKIIGPHPPGLILGIIGSSASLGRGLGPLILVPLYFRYGPQVTYASMDGIVIAIILLTLLTYNRLVPYGSPRKYFEYFFK</sequence>
<feature type="transmembrane region" description="Helical" evidence="6">
    <location>
        <begin position="189"/>
        <end position="211"/>
    </location>
</feature>
<dbReference type="InterPro" id="IPR011701">
    <property type="entry name" value="MFS"/>
</dbReference>
<evidence type="ECO:0000256" key="2">
    <source>
        <dbReference type="ARBA" id="ARBA00022448"/>
    </source>
</evidence>
<feature type="transmembrane region" description="Helical" evidence="6">
    <location>
        <begin position="333"/>
        <end position="352"/>
    </location>
</feature>
<dbReference type="GO" id="GO:0005765">
    <property type="term" value="C:lysosomal membrane"/>
    <property type="evidence" value="ECO:0007669"/>
    <property type="project" value="TreeGrafter"/>
</dbReference>
<dbReference type="EMBL" id="JAKMXF010000133">
    <property type="protein sequence ID" value="KAI6656980.1"/>
    <property type="molecule type" value="Genomic_DNA"/>
</dbReference>
<evidence type="ECO:0000259" key="7">
    <source>
        <dbReference type="PROSITE" id="PS50850"/>
    </source>
</evidence>
<feature type="transmembrane region" description="Helical" evidence="6">
    <location>
        <begin position="262"/>
        <end position="281"/>
    </location>
</feature>
<comment type="caution">
    <text evidence="8">The sequence shown here is derived from an EMBL/GenBank/DDBJ whole genome shotgun (WGS) entry which is preliminary data.</text>
</comment>
<keyword evidence="2" id="KW-0813">Transport</keyword>
<name>A0AAV7K8E3_9METZ</name>
<feature type="transmembrane region" description="Helical" evidence="6">
    <location>
        <begin position="21"/>
        <end position="42"/>
    </location>
</feature>
<dbReference type="GO" id="GO:0012505">
    <property type="term" value="C:endomembrane system"/>
    <property type="evidence" value="ECO:0007669"/>
    <property type="project" value="UniProtKB-SubCell"/>
</dbReference>
<feature type="transmembrane region" description="Helical" evidence="6">
    <location>
        <begin position="426"/>
        <end position="451"/>
    </location>
</feature>
<feature type="transmembrane region" description="Helical" evidence="6">
    <location>
        <begin position="457"/>
        <end position="477"/>
    </location>
</feature>